<organism evidence="2 3">
    <name type="scientific">Chitinibacter fontanus</name>
    <dbReference type="NCBI Taxonomy" id="1737446"/>
    <lineage>
        <taxon>Bacteria</taxon>
        <taxon>Pseudomonadati</taxon>
        <taxon>Pseudomonadota</taxon>
        <taxon>Betaproteobacteria</taxon>
        <taxon>Neisseriales</taxon>
        <taxon>Chitinibacteraceae</taxon>
        <taxon>Chitinibacter</taxon>
    </lineage>
</organism>
<accession>A0A7D5VAF7</accession>
<dbReference type="SMART" id="SM00871">
    <property type="entry name" value="AraC_E_bind"/>
    <property type="match status" value="1"/>
</dbReference>
<dbReference type="InterPro" id="IPR029442">
    <property type="entry name" value="GyrI-like"/>
</dbReference>
<dbReference type="InterPro" id="IPR050908">
    <property type="entry name" value="SmbC-like"/>
</dbReference>
<dbReference type="InterPro" id="IPR010499">
    <property type="entry name" value="AraC_E-bd"/>
</dbReference>
<evidence type="ECO:0000259" key="1">
    <source>
        <dbReference type="SMART" id="SM00871"/>
    </source>
</evidence>
<dbReference type="KEGG" id="cfon:HZU75_11240"/>
<dbReference type="AlphaFoldDB" id="A0A7D5VAF7"/>
<dbReference type="SUPFAM" id="SSF55136">
    <property type="entry name" value="Probable bacterial effector-binding domain"/>
    <property type="match status" value="1"/>
</dbReference>
<dbReference type="PANTHER" id="PTHR40055">
    <property type="entry name" value="TRANSCRIPTIONAL REGULATOR YGIV-RELATED"/>
    <property type="match status" value="1"/>
</dbReference>
<reference evidence="2 3" key="1">
    <citation type="journal article" date="2016" name="Int. J. Syst. Evol. Microbiol.">
        <title>Chitinibacter fontanus sp. nov., isolated from a spring.</title>
        <authorList>
            <person name="Sheu S.Y."/>
            <person name="Li Y.S."/>
            <person name="Young C.C."/>
            <person name="Chen W.M."/>
        </authorList>
    </citation>
    <scope>NUCLEOTIDE SEQUENCE [LARGE SCALE GENOMIC DNA]</scope>
    <source>
        <strain evidence="2 3">STM-7</strain>
    </source>
</reference>
<dbReference type="EMBL" id="CP058952">
    <property type="protein sequence ID" value="QLI82055.1"/>
    <property type="molecule type" value="Genomic_DNA"/>
</dbReference>
<protein>
    <submittedName>
        <fullName evidence="2">GyrI-like domain-containing protein</fullName>
    </submittedName>
</protein>
<dbReference type="RefSeq" id="WP_180306145.1">
    <property type="nucleotide sequence ID" value="NZ_CP058952.1"/>
</dbReference>
<keyword evidence="3" id="KW-1185">Reference proteome</keyword>
<gene>
    <name evidence="2" type="ORF">HZU75_11240</name>
</gene>
<proteinExistence type="predicted"/>
<sequence>MKVTVQQLPPTRVAYLHQVGPYDDSIGRLWQQFMGQLQALQLPFLQHFGISYDNPLQTPPEQCRYATATEVGADFVASGEMQTMEMPGGLYACAEFTGLPDDCRAVWQNLLTEWLPNSDYVFDCERAGFEHYLPTDCFDQQTGAFSCRLCAPVKVRQ</sequence>
<dbReference type="Pfam" id="PF06445">
    <property type="entry name" value="GyrI-like"/>
    <property type="match status" value="1"/>
</dbReference>
<dbReference type="Gene3D" id="3.20.80.10">
    <property type="entry name" value="Regulatory factor, effector binding domain"/>
    <property type="match status" value="1"/>
</dbReference>
<dbReference type="PANTHER" id="PTHR40055:SF1">
    <property type="entry name" value="TRANSCRIPTIONAL REGULATOR YGIV-RELATED"/>
    <property type="match status" value="1"/>
</dbReference>
<evidence type="ECO:0000313" key="2">
    <source>
        <dbReference type="EMBL" id="QLI82055.1"/>
    </source>
</evidence>
<feature type="domain" description="AraC effector-binding" evidence="1">
    <location>
        <begin position="1"/>
        <end position="154"/>
    </location>
</feature>
<dbReference type="Proteomes" id="UP000510822">
    <property type="component" value="Chromosome"/>
</dbReference>
<dbReference type="InterPro" id="IPR011256">
    <property type="entry name" value="Reg_factor_effector_dom_sf"/>
</dbReference>
<name>A0A7D5VAF7_9NEIS</name>
<evidence type="ECO:0000313" key="3">
    <source>
        <dbReference type="Proteomes" id="UP000510822"/>
    </source>
</evidence>